<evidence type="ECO:0000313" key="2">
    <source>
        <dbReference type="EMBL" id="EGP83152.1"/>
    </source>
</evidence>
<organism evidence="2 3">
    <name type="scientific">Zymoseptoria tritici (strain CBS 115943 / IPO323)</name>
    <name type="common">Speckled leaf blotch fungus</name>
    <name type="synonym">Septoria tritici</name>
    <dbReference type="NCBI Taxonomy" id="336722"/>
    <lineage>
        <taxon>Eukaryota</taxon>
        <taxon>Fungi</taxon>
        <taxon>Dikarya</taxon>
        <taxon>Ascomycota</taxon>
        <taxon>Pezizomycotina</taxon>
        <taxon>Dothideomycetes</taxon>
        <taxon>Dothideomycetidae</taxon>
        <taxon>Mycosphaerellales</taxon>
        <taxon>Mycosphaerellaceae</taxon>
        <taxon>Zymoseptoria</taxon>
    </lineage>
</organism>
<feature type="compositionally biased region" description="Low complexity" evidence="1">
    <location>
        <begin position="485"/>
        <end position="495"/>
    </location>
</feature>
<protein>
    <submittedName>
        <fullName evidence="2">Uncharacterized protein</fullName>
    </submittedName>
</protein>
<feature type="compositionally biased region" description="Polar residues" evidence="1">
    <location>
        <begin position="553"/>
        <end position="568"/>
    </location>
</feature>
<feature type="compositionally biased region" description="Basic and acidic residues" evidence="1">
    <location>
        <begin position="259"/>
        <end position="272"/>
    </location>
</feature>
<dbReference type="EMBL" id="CM001207">
    <property type="protein sequence ID" value="EGP83152.1"/>
    <property type="molecule type" value="Genomic_DNA"/>
</dbReference>
<evidence type="ECO:0000313" key="3">
    <source>
        <dbReference type="Proteomes" id="UP000008062"/>
    </source>
</evidence>
<feature type="region of interest" description="Disordered" evidence="1">
    <location>
        <begin position="362"/>
        <end position="423"/>
    </location>
</feature>
<dbReference type="AlphaFoldDB" id="F9XNK0"/>
<accession>F9XNK0</accession>
<dbReference type="InParanoid" id="F9XNK0"/>
<feature type="compositionally biased region" description="Polar residues" evidence="1">
    <location>
        <begin position="412"/>
        <end position="423"/>
    </location>
</feature>
<feature type="region of interest" description="Disordered" evidence="1">
    <location>
        <begin position="450"/>
        <end position="625"/>
    </location>
</feature>
<evidence type="ECO:0000256" key="1">
    <source>
        <dbReference type="SAM" id="MobiDB-lite"/>
    </source>
</evidence>
<name>F9XNK0_ZYMTI</name>
<dbReference type="KEGG" id="ztr:MYCGRDRAFT_96994"/>
<feature type="region of interest" description="Disordered" evidence="1">
    <location>
        <begin position="259"/>
        <end position="350"/>
    </location>
</feature>
<dbReference type="GeneID" id="13401522"/>
<feature type="compositionally biased region" description="Basic and acidic residues" evidence="1">
    <location>
        <begin position="289"/>
        <end position="301"/>
    </location>
</feature>
<dbReference type="RefSeq" id="XP_003848176.1">
    <property type="nucleotide sequence ID" value="XM_003848128.1"/>
</dbReference>
<gene>
    <name evidence="2" type="ORF">MYCGRDRAFT_96994</name>
</gene>
<keyword evidence="3" id="KW-1185">Reference proteome</keyword>
<dbReference type="HOGENOM" id="CLU_341372_0_0_1"/>
<feature type="compositionally biased region" description="Polar residues" evidence="1">
    <location>
        <begin position="340"/>
        <end position="350"/>
    </location>
</feature>
<sequence length="831" mass="91843">MAQRNFWYCAGEQQTRSALYFQNLCGHRKGLKVARTRIRLHDFNSLYRAMERSEKKPEDQDTRVWTESEWPMEKLSVAGSRTFAAEFLEGVIYSDSMADVADSDDAVLVGGSKQMRLGRRKIARMVEHIIDAIDSRLTNYPNAKAIDKAHQNRMIKSALNKHPSRYTYPGCKQKNGVPYGTDSVRLLLKQIVRDHQLSSNYDISDEGLNALFENGSDFITDAFWKVLCQAHLIKGVQPTSDWQGVSNIDKDADNLLDASSEKRLDGSKSNDHIDDEEALYHQPPAVMKDSGKTKSDGHNGAERPPVTTQRTLRQPASAAGTRKTIDSTGVRKTSKAESVGTRSNIRSNSMAATPVFNHLYDKPLDSGQVSSTSNAGRKRGSLRISDDDDTIYVNHPEHANPQQGPIKKAEVPSSTKTQNASGEESNALIALDQGAAQTIAMTGETLHNGPVIIRSGTKRVNSAPGINEPPTKKAKINPLPPPLVASSQSSSAFSKKSGKQLAPAKLAPSRTRQPASERSLLGQGEAQMDGDLDLSTGRETHQDDLVDDFMSDAGSQGPTLPNEPSGSRSAGRALSKDTRSMQPPPGKISNKKDRKAVSTLVMDSENSLANTENNEDHLESLAEGESGDYQQKLNHISGMIGQTSTAVFKPNDNVRPAGVNFRPDRSLEQLYIATFRPKPREPWKNAVAPLQEEESFTPQALLEALIWTYIRTAILSKDDVPWTAPHHMITIESTELIREELRKHPKVKFDAVARKASEAQLEYVYFLTNDLISAARDLSIDLHLILLERSSINGQRSPKRYSAEGRLARTETLSLPPVQCYSSLRRMSRRC</sequence>
<dbReference type="Proteomes" id="UP000008062">
    <property type="component" value="Chromosome 12"/>
</dbReference>
<proteinExistence type="predicted"/>
<reference evidence="2 3" key="1">
    <citation type="journal article" date="2011" name="PLoS Genet.">
        <title>Finished genome of the fungal wheat pathogen Mycosphaerella graminicola reveals dispensome structure, chromosome plasticity, and stealth pathogenesis.</title>
        <authorList>
            <person name="Goodwin S.B."/>
            <person name="Ben M'barek S."/>
            <person name="Dhillon B."/>
            <person name="Wittenberg A.H.J."/>
            <person name="Crane C.F."/>
            <person name="Hane J.K."/>
            <person name="Foster A.J."/>
            <person name="Van der Lee T.A.J."/>
            <person name="Grimwood J."/>
            <person name="Aerts A."/>
            <person name="Antoniw J."/>
            <person name="Bailey A."/>
            <person name="Bluhm B."/>
            <person name="Bowler J."/>
            <person name="Bristow J."/>
            <person name="van der Burgt A."/>
            <person name="Canto-Canche B."/>
            <person name="Churchill A.C.L."/>
            <person name="Conde-Ferraez L."/>
            <person name="Cools H.J."/>
            <person name="Coutinho P.M."/>
            <person name="Csukai M."/>
            <person name="Dehal P."/>
            <person name="De Wit P."/>
            <person name="Donzelli B."/>
            <person name="van de Geest H.C."/>
            <person name="van Ham R.C.H.J."/>
            <person name="Hammond-Kosack K.E."/>
            <person name="Henrissat B."/>
            <person name="Kilian A."/>
            <person name="Kobayashi A.K."/>
            <person name="Koopmann E."/>
            <person name="Kourmpetis Y."/>
            <person name="Kuzniar A."/>
            <person name="Lindquist E."/>
            <person name="Lombard V."/>
            <person name="Maliepaard C."/>
            <person name="Martins N."/>
            <person name="Mehrabi R."/>
            <person name="Nap J.P.H."/>
            <person name="Ponomarenko A."/>
            <person name="Rudd J.J."/>
            <person name="Salamov A."/>
            <person name="Schmutz J."/>
            <person name="Schouten H.J."/>
            <person name="Shapiro H."/>
            <person name="Stergiopoulos I."/>
            <person name="Torriani S.F.F."/>
            <person name="Tu H."/>
            <person name="de Vries R.P."/>
            <person name="Waalwijk C."/>
            <person name="Ware S.B."/>
            <person name="Wiebenga A."/>
            <person name="Zwiers L.-H."/>
            <person name="Oliver R.P."/>
            <person name="Grigoriev I.V."/>
            <person name="Kema G.H.J."/>
        </authorList>
    </citation>
    <scope>NUCLEOTIDE SEQUENCE [LARGE SCALE GENOMIC DNA]</scope>
    <source>
        <strain evidence="3">CBS 115943 / IPO323</strain>
    </source>
</reference>